<protein>
    <submittedName>
        <fullName evidence="1">Uncharacterized protein</fullName>
    </submittedName>
</protein>
<evidence type="ECO:0000313" key="2">
    <source>
        <dbReference type="Proteomes" id="UP000291485"/>
    </source>
</evidence>
<keyword evidence="2" id="KW-1185">Reference proteome</keyword>
<proteinExistence type="predicted"/>
<organism evidence="1 2">
    <name type="scientific">Pedobacter frigidisoli</name>
    <dbReference type="NCBI Taxonomy" id="2530455"/>
    <lineage>
        <taxon>Bacteria</taxon>
        <taxon>Pseudomonadati</taxon>
        <taxon>Bacteroidota</taxon>
        <taxon>Sphingobacteriia</taxon>
        <taxon>Sphingobacteriales</taxon>
        <taxon>Sphingobacteriaceae</taxon>
        <taxon>Pedobacter</taxon>
    </lineage>
</organism>
<evidence type="ECO:0000313" key="1">
    <source>
        <dbReference type="EMBL" id="TCC99759.1"/>
    </source>
</evidence>
<accession>A0A4R0NGR2</accession>
<dbReference type="OrthoDB" id="1413206at2"/>
<dbReference type="AlphaFoldDB" id="A0A4R0NGR2"/>
<dbReference type="RefSeq" id="WP_131562743.1">
    <property type="nucleotide sequence ID" value="NZ_SJSN01000028.1"/>
</dbReference>
<dbReference type="EMBL" id="SJSN01000028">
    <property type="protein sequence ID" value="TCC99759.1"/>
    <property type="molecule type" value="Genomic_DNA"/>
</dbReference>
<gene>
    <name evidence="1" type="ORF">EZ449_21340</name>
</gene>
<sequence>MNVYLDLNIFDQIEKIHRLEKPEKGYYESLLGMIEGNQVTTAFSNAHLNDLFRGYQKNPEYINGHLENIRKLTKNLCICQYWDESKVTWHYRDIFDFFQSKVDEWDDIPNNYEDLFKDFPEMESAHILYKLIPLPPNFKLGYKEPMFGIMFPLSKIHNHQYALQADIFNFQARLKSDYGLYKAFKSYLVTGINKIKSNKEMLKSINQSYPDLPKHLGITDLLERYTPNTKTSDNQLYSKIVETFFKFDLAGYKSDGHFNNMFDDGLHTFYAAHFDYFITNDDRCKYKAEKTYEKLNISTRVIKIENINQLKMEVNN</sequence>
<reference evidence="1 2" key="1">
    <citation type="submission" date="2019-02" db="EMBL/GenBank/DDBJ databases">
        <title>Pedobacter sp. RP-3-11 sp. nov., isolated from Arctic soil.</title>
        <authorList>
            <person name="Dahal R.H."/>
        </authorList>
    </citation>
    <scope>NUCLEOTIDE SEQUENCE [LARGE SCALE GENOMIC DNA]</scope>
    <source>
        <strain evidence="1 2">RP-3-11</strain>
    </source>
</reference>
<name>A0A4R0NGR2_9SPHI</name>
<dbReference type="Proteomes" id="UP000291485">
    <property type="component" value="Unassembled WGS sequence"/>
</dbReference>
<comment type="caution">
    <text evidence="1">The sequence shown here is derived from an EMBL/GenBank/DDBJ whole genome shotgun (WGS) entry which is preliminary data.</text>
</comment>